<organism evidence="1">
    <name type="scientific">Hyperionvirus sp</name>
    <dbReference type="NCBI Taxonomy" id="2487770"/>
    <lineage>
        <taxon>Viruses</taxon>
        <taxon>Varidnaviria</taxon>
        <taxon>Bamfordvirae</taxon>
        <taxon>Nucleocytoviricota</taxon>
        <taxon>Megaviricetes</taxon>
        <taxon>Imitervirales</taxon>
        <taxon>Mimiviridae</taxon>
        <taxon>Klosneuvirinae</taxon>
    </lineage>
</organism>
<protein>
    <submittedName>
        <fullName evidence="1">Uncharacterized protein</fullName>
    </submittedName>
</protein>
<proteinExistence type="predicted"/>
<dbReference type="EMBL" id="MK072384">
    <property type="protein sequence ID" value="AYV82795.1"/>
    <property type="molecule type" value="Genomic_DNA"/>
</dbReference>
<reference evidence="1" key="1">
    <citation type="submission" date="2018-10" db="EMBL/GenBank/DDBJ databases">
        <title>Hidden diversity of soil giant viruses.</title>
        <authorList>
            <person name="Schulz F."/>
            <person name="Alteio L."/>
            <person name="Goudeau D."/>
            <person name="Ryan E.M."/>
            <person name="Malmstrom R.R."/>
            <person name="Blanchard J."/>
            <person name="Woyke T."/>
        </authorList>
    </citation>
    <scope>NUCLEOTIDE SEQUENCE</scope>
    <source>
        <strain evidence="1">HYV1</strain>
    </source>
</reference>
<evidence type="ECO:0000313" key="1">
    <source>
        <dbReference type="EMBL" id="AYV82795.1"/>
    </source>
</evidence>
<accession>A0A3G5A6C0</accession>
<name>A0A3G5A6C0_9VIRU</name>
<gene>
    <name evidence="1" type="ORF">Hyperionvirus2_163</name>
</gene>
<sequence>MVRWYWRSRGRFLMNEIGSIVDGIDCCSETNEIDFQFFGEKKMKIKRFGKVIRYLGFV</sequence>